<dbReference type="GO" id="GO:0005886">
    <property type="term" value="C:plasma membrane"/>
    <property type="evidence" value="ECO:0007669"/>
    <property type="project" value="UniProtKB-SubCell"/>
</dbReference>
<dbReference type="GO" id="GO:0009244">
    <property type="term" value="P:lipopolysaccharide core region biosynthetic process"/>
    <property type="evidence" value="ECO:0007669"/>
    <property type="project" value="TreeGrafter"/>
</dbReference>
<evidence type="ECO:0000256" key="3">
    <source>
        <dbReference type="ARBA" id="ARBA00022519"/>
    </source>
</evidence>
<evidence type="ECO:0000256" key="1">
    <source>
        <dbReference type="ARBA" id="ARBA00004429"/>
    </source>
</evidence>
<sequence>MFKNLLVRFGVVRILANYHCLLALSAFVWVWLYNGEFWHKVNTYIVQNTHNLTICDTHKTNKAKSNSEISTTPTALTTLAAPTTVATTEAKNTKQALPKLDNAHQSSSSHSTSSALSSPPPPPKIHTLEQNKINECNASSTSPAKDSSTQSFARFWLKSSIFLATFLLLWTMLEILMFRAYAKSLLGMFFVVAGVCSYFLDSLHISFSASIIDSFLQTNPREASDFLSPSFALHFGIFVVFPLVILCALHFASKHHSKALTPKSHKPKILLILLVSIAFLYALQGVRIVDVFREQRLLFVLNPFAPIRASIDLAIDRFQTPSHYTHLGEDATTNAKSKLFVLVIGESARAANFPHSGYERDTIPHTAKVKNLVYFSDFTSCGVITAISVPCLLTHYPRKSYTHRNLSLYSDSVLDIAKKAGYEVYWVSNNGGECIGGVCARLDKEKIIYFNQSGQLDADMLPTIKSIIAKNTLSKSNTLLVIQLQGSHGARYDLRYPKEFEIFSPVCANNELSQCQKSHIQNAYDNSLIYTDFVLASIISLLNHTAQADIALWYMSDHGESLGEYGQYMHGGFPYSLAPQVQKQIPSFMWFKSNPALTQKLQSIKDKPYSHDFVFHTLLGLLEINTKDYDKDLDIFSD</sequence>
<dbReference type="InterPro" id="IPR000917">
    <property type="entry name" value="Sulfatase_N"/>
</dbReference>
<dbReference type="HOGENOM" id="CLU_018534_1_0_7"/>
<keyword evidence="2" id="KW-1003">Cell membrane</keyword>
<feature type="transmembrane region" description="Helical" evidence="9">
    <location>
        <begin position="269"/>
        <end position="289"/>
    </location>
</feature>
<feature type="region of interest" description="Disordered" evidence="8">
    <location>
        <begin position="96"/>
        <end position="127"/>
    </location>
</feature>
<dbReference type="EMBL" id="AZJI01000007">
    <property type="protein sequence ID" value="ETD22752.1"/>
    <property type="molecule type" value="Genomic_DNA"/>
</dbReference>
<dbReference type="Gene3D" id="3.40.720.10">
    <property type="entry name" value="Alkaline Phosphatase, subunit A"/>
    <property type="match status" value="1"/>
</dbReference>
<dbReference type="eggNOG" id="COG2194">
    <property type="taxonomic scope" value="Bacteria"/>
</dbReference>
<evidence type="ECO:0000256" key="5">
    <source>
        <dbReference type="ARBA" id="ARBA00022692"/>
    </source>
</evidence>
<evidence type="ECO:0000256" key="6">
    <source>
        <dbReference type="ARBA" id="ARBA00022989"/>
    </source>
</evidence>
<comment type="caution">
    <text evidence="12">The sequence shown here is derived from an EMBL/GenBank/DDBJ whole genome shotgun (WGS) entry which is preliminary data.</text>
</comment>
<dbReference type="RefSeq" id="WP_023928286.1">
    <property type="nucleotide sequence ID" value="NZ_KI669455.1"/>
</dbReference>
<dbReference type="SUPFAM" id="SSF53649">
    <property type="entry name" value="Alkaline phosphatase-like"/>
    <property type="match status" value="1"/>
</dbReference>
<dbReference type="InterPro" id="IPR058130">
    <property type="entry name" value="PEA_transf_C"/>
</dbReference>
<gene>
    <name evidence="12" type="ORF">HMPREF2086_01551</name>
</gene>
<keyword evidence="3" id="KW-0997">Cell inner membrane</keyword>
<evidence type="ECO:0000256" key="7">
    <source>
        <dbReference type="ARBA" id="ARBA00023136"/>
    </source>
</evidence>
<feature type="transmembrane region" description="Helical" evidence="9">
    <location>
        <begin position="231"/>
        <end position="249"/>
    </location>
</feature>
<feature type="transmembrane region" description="Helical" evidence="9">
    <location>
        <begin position="155"/>
        <end position="173"/>
    </location>
</feature>
<feature type="transmembrane region" description="Helical" evidence="9">
    <location>
        <begin position="12"/>
        <end position="32"/>
    </location>
</feature>
<dbReference type="AlphaFoldDB" id="V8C6Q1"/>
<dbReference type="Proteomes" id="UP000018731">
    <property type="component" value="Unassembled WGS sequence"/>
</dbReference>
<accession>V8C6Q1</accession>
<name>V8C6Q1_9HELI</name>
<dbReference type="InterPro" id="IPR040423">
    <property type="entry name" value="PEA_transferase"/>
</dbReference>
<keyword evidence="7 9" id="KW-0472">Membrane</keyword>
<reference evidence="12 13" key="1">
    <citation type="journal article" date="2014" name="Genome Announc.">
        <title>Draft genome sequences of six enterohepatic helicobacter species isolated from humans and one from rhesus macaques.</title>
        <authorList>
            <person name="Shen Z."/>
            <person name="Sheh A."/>
            <person name="Young S.K."/>
            <person name="Abouelliel A."/>
            <person name="Ward D.V."/>
            <person name="Earl A.M."/>
            <person name="Fox J.G."/>
        </authorList>
    </citation>
    <scope>NUCLEOTIDE SEQUENCE [LARGE SCALE GENOMIC DNA]</scope>
    <source>
        <strain evidence="12 13">MIT 99-5501</strain>
    </source>
</reference>
<dbReference type="Pfam" id="PF08019">
    <property type="entry name" value="EptA_B_N"/>
    <property type="match status" value="1"/>
</dbReference>
<feature type="domain" description="Phosphoethanolamine transferase N-terminal" evidence="11">
    <location>
        <begin position="166"/>
        <end position="314"/>
    </location>
</feature>
<evidence type="ECO:0000313" key="13">
    <source>
        <dbReference type="Proteomes" id="UP000018731"/>
    </source>
</evidence>
<dbReference type="OrthoDB" id="9786870at2"/>
<dbReference type="InterPro" id="IPR012549">
    <property type="entry name" value="EptA-like_N"/>
</dbReference>
<dbReference type="PANTHER" id="PTHR30443">
    <property type="entry name" value="INNER MEMBRANE PROTEIN"/>
    <property type="match status" value="1"/>
</dbReference>
<comment type="subcellular location">
    <subcellularLocation>
        <location evidence="1">Cell inner membrane</location>
        <topology evidence="1">Multi-pass membrane protein</topology>
    </subcellularLocation>
</comment>
<dbReference type="InterPro" id="IPR017850">
    <property type="entry name" value="Alkaline_phosphatase_core_sf"/>
</dbReference>
<dbReference type="CDD" id="cd16017">
    <property type="entry name" value="LptA"/>
    <property type="match status" value="1"/>
</dbReference>
<dbReference type="Pfam" id="PF00884">
    <property type="entry name" value="Sulfatase"/>
    <property type="match status" value="1"/>
</dbReference>
<dbReference type="PANTHER" id="PTHR30443:SF0">
    <property type="entry name" value="PHOSPHOETHANOLAMINE TRANSFERASE EPTA"/>
    <property type="match status" value="1"/>
</dbReference>
<keyword evidence="5 9" id="KW-0812">Transmembrane</keyword>
<protein>
    <recommendedName>
        <fullName evidence="14">Sulfatase N-terminal domain-containing protein</fullName>
    </recommendedName>
</protein>
<proteinExistence type="predicted"/>
<organism evidence="12 13">
    <name type="scientific">Helicobacter macacae MIT 99-5501</name>
    <dbReference type="NCBI Taxonomy" id="1357400"/>
    <lineage>
        <taxon>Bacteria</taxon>
        <taxon>Pseudomonadati</taxon>
        <taxon>Campylobacterota</taxon>
        <taxon>Epsilonproteobacteria</taxon>
        <taxon>Campylobacterales</taxon>
        <taxon>Helicobacteraceae</taxon>
        <taxon>Helicobacter</taxon>
    </lineage>
</organism>
<dbReference type="PATRIC" id="fig|1357400.3.peg.2087"/>
<keyword evidence="6 9" id="KW-1133">Transmembrane helix</keyword>
<dbReference type="GO" id="GO:0016776">
    <property type="term" value="F:phosphotransferase activity, phosphate group as acceptor"/>
    <property type="evidence" value="ECO:0007669"/>
    <property type="project" value="TreeGrafter"/>
</dbReference>
<evidence type="ECO:0000256" key="4">
    <source>
        <dbReference type="ARBA" id="ARBA00022679"/>
    </source>
</evidence>
<dbReference type="STRING" id="1357400.HMPREF2086_01551"/>
<feature type="compositionally biased region" description="Low complexity" evidence="8">
    <location>
        <begin position="106"/>
        <end position="117"/>
    </location>
</feature>
<evidence type="ECO:0000256" key="9">
    <source>
        <dbReference type="SAM" id="Phobius"/>
    </source>
</evidence>
<evidence type="ECO:0000259" key="10">
    <source>
        <dbReference type="Pfam" id="PF00884"/>
    </source>
</evidence>
<keyword evidence="4" id="KW-0808">Transferase</keyword>
<evidence type="ECO:0008006" key="14">
    <source>
        <dbReference type="Google" id="ProtNLM"/>
    </source>
</evidence>
<evidence type="ECO:0000256" key="8">
    <source>
        <dbReference type="SAM" id="MobiDB-lite"/>
    </source>
</evidence>
<keyword evidence="13" id="KW-1185">Reference proteome</keyword>
<evidence type="ECO:0000256" key="2">
    <source>
        <dbReference type="ARBA" id="ARBA00022475"/>
    </source>
</evidence>
<feature type="transmembrane region" description="Helical" evidence="9">
    <location>
        <begin position="185"/>
        <end position="211"/>
    </location>
</feature>
<feature type="domain" description="Sulfatase N-terminal" evidence="10">
    <location>
        <begin position="339"/>
        <end position="623"/>
    </location>
</feature>
<evidence type="ECO:0000259" key="11">
    <source>
        <dbReference type="Pfam" id="PF08019"/>
    </source>
</evidence>
<evidence type="ECO:0000313" key="12">
    <source>
        <dbReference type="EMBL" id="ETD22752.1"/>
    </source>
</evidence>